<keyword evidence="1" id="KW-0812">Transmembrane</keyword>
<keyword evidence="3" id="KW-1185">Reference proteome</keyword>
<proteinExistence type="predicted"/>
<evidence type="ECO:0008006" key="4">
    <source>
        <dbReference type="Google" id="ProtNLM"/>
    </source>
</evidence>
<dbReference type="Proteomes" id="UP001597139">
    <property type="component" value="Unassembled WGS sequence"/>
</dbReference>
<sequence length="144" mass="15926">MLIEKEFDKPYPESPECEVNERDCEFNVDAVCHDCGRLLCDSCAIGIRHQPQLVKYKYTSDGETERTQLHCPDCLNEHDLNYQIVGAGSGSLALGLLLLITTGGSSIVLALLALLLLVGGALVLRNEYRLKERINDSYTLADLV</sequence>
<evidence type="ECO:0000313" key="2">
    <source>
        <dbReference type="EMBL" id="MFD1566960.1"/>
    </source>
</evidence>
<evidence type="ECO:0000313" key="3">
    <source>
        <dbReference type="Proteomes" id="UP001597139"/>
    </source>
</evidence>
<dbReference type="AlphaFoldDB" id="A0ABD6BQM5"/>
<keyword evidence="1" id="KW-0472">Membrane</keyword>
<name>A0ABD6BQM5_9EURY</name>
<protein>
    <recommendedName>
        <fullName evidence="4">B box-type domain-containing protein</fullName>
    </recommendedName>
</protein>
<comment type="caution">
    <text evidence="2">The sequence shown here is derived from an EMBL/GenBank/DDBJ whole genome shotgun (WGS) entry which is preliminary data.</text>
</comment>
<dbReference type="EMBL" id="JBHUCZ010000002">
    <property type="protein sequence ID" value="MFD1566960.1"/>
    <property type="molecule type" value="Genomic_DNA"/>
</dbReference>
<evidence type="ECO:0000256" key="1">
    <source>
        <dbReference type="SAM" id="Phobius"/>
    </source>
</evidence>
<dbReference type="RefSeq" id="WP_267646596.1">
    <property type="nucleotide sequence ID" value="NZ_JANHGR010000001.1"/>
</dbReference>
<gene>
    <name evidence="2" type="ORF">ACFSAU_05605</name>
</gene>
<organism evidence="2 3">
    <name type="scientific">Halolamina litorea</name>
    <dbReference type="NCBI Taxonomy" id="1515593"/>
    <lineage>
        <taxon>Archaea</taxon>
        <taxon>Methanobacteriati</taxon>
        <taxon>Methanobacteriota</taxon>
        <taxon>Stenosarchaea group</taxon>
        <taxon>Halobacteria</taxon>
        <taxon>Halobacteriales</taxon>
        <taxon>Haloferacaceae</taxon>
    </lineage>
</organism>
<feature type="transmembrane region" description="Helical" evidence="1">
    <location>
        <begin position="106"/>
        <end position="124"/>
    </location>
</feature>
<keyword evidence="1" id="KW-1133">Transmembrane helix</keyword>
<reference evidence="2 3" key="1">
    <citation type="journal article" date="2019" name="Int. J. Syst. Evol. Microbiol.">
        <title>The Global Catalogue of Microorganisms (GCM) 10K type strain sequencing project: providing services to taxonomists for standard genome sequencing and annotation.</title>
        <authorList>
            <consortium name="The Broad Institute Genomics Platform"/>
            <consortium name="The Broad Institute Genome Sequencing Center for Infectious Disease"/>
            <person name="Wu L."/>
            <person name="Ma J."/>
        </authorList>
    </citation>
    <scope>NUCLEOTIDE SEQUENCE [LARGE SCALE GENOMIC DNA]</scope>
    <source>
        <strain evidence="2 3">CGMCC 1.12859</strain>
    </source>
</reference>
<accession>A0ABD6BQM5</accession>